<dbReference type="EMBL" id="KI668840">
    <property type="protein sequence ID" value="ETN71117.1"/>
    <property type="molecule type" value="Genomic_DNA"/>
</dbReference>
<dbReference type="KEGG" id="nai:NECAME_14320"/>
<protein>
    <submittedName>
        <fullName evidence="2">Uncharacterized protein</fullName>
    </submittedName>
</protein>
<keyword evidence="1" id="KW-0732">Signal</keyword>
<organism evidence="2 3">
    <name type="scientific">Necator americanus</name>
    <name type="common">Human hookworm</name>
    <dbReference type="NCBI Taxonomy" id="51031"/>
    <lineage>
        <taxon>Eukaryota</taxon>
        <taxon>Metazoa</taxon>
        <taxon>Ecdysozoa</taxon>
        <taxon>Nematoda</taxon>
        <taxon>Chromadorea</taxon>
        <taxon>Rhabditida</taxon>
        <taxon>Rhabditina</taxon>
        <taxon>Rhabditomorpha</taxon>
        <taxon>Strongyloidea</taxon>
        <taxon>Ancylostomatidae</taxon>
        <taxon>Bunostominae</taxon>
        <taxon>Necator</taxon>
    </lineage>
</organism>
<sequence length="76" mass="8473">MKLLFFVVFLSAWAKNHQESSEEEDNTTSHSEKIVDKLAVNLAGALVKSIFPEMDRHEKKTAEVIACVTLGKKVAI</sequence>
<dbReference type="AlphaFoldDB" id="W2SQZ1"/>
<feature type="chain" id="PRO_5004824580" evidence="1">
    <location>
        <begin position="19"/>
        <end position="76"/>
    </location>
</feature>
<keyword evidence="3" id="KW-1185">Reference proteome</keyword>
<dbReference type="CTD" id="25354347"/>
<proteinExistence type="predicted"/>
<accession>W2SQZ1</accession>
<dbReference type="OrthoDB" id="5868203at2759"/>
<evidence type="ECO:0000313" key="3">
    <source>
        <dbReference type="Proteomes" id="UP000053676"/>
    </source>
</evidence>
<dbReference type="GeneID" id="25354347"/>
<feature type="signal peptide" evidence="1">
    <location>
        <begin position="1"/>
        <end position="18"/>
    </location>
</feature>
<evidence type="ECO:0000313" key="2">
    <source>
        <dbReference type="EMBL" id="ETN71117.1"/>
    </source>
</evidence>
<gene>
    <name evidence="2" type="ORF">NECAME_14320</name>
</gene>
<dbReference type="Proteomes" id="UP000053676">
    <property type="component" value="Unassembled WGS sequence"/>
</dbReference>
<name>W2SQZ1_NECAM</name>
<dbReference type="STRING" id="51031.W2SQZ1"/>
<reference evidence="3" key="1">
    <citation type="journal article" date="2014" name="Nat. Genet.">
        <title>Genome of the human hookworm Necator americanus.</title>
        <authorList>
            <person name="Tang Y.T."/>
            <person name="Gao X."/>
            <person name="Rosa B.A."/>
            <person name="Abubucker S."/>
            <person name="Hallsworth-Pepin K."/>
            <person name="Martin J."/>
            <person name="Tyagi R."/>
            <person name="Heizer E."/>
            <person name="Zhang X."/>
            <person name="Bhonagiri-Palsikar V."/>
            <person name="Minx P."/>
            <person name="Warren W.C."/>
            <person name="Wang Q."/>
            <person name="Zhan B."/>
            <person name="Hotez P.J."/>
            <person name="Sternberg P.W."/>
            <person name="Dougall A."/>
            <person name="Gaze S.T."/>
            <person name="Mulvenna J."/>
            <person name="Sotillo J."/>
            <person name="Ranganathan S."/>
            <person name="Rabelo E.M."/>
            <person name="Wilson R.K."/>
            <person name="Felgner P.L."/>
            <person name="Bethony J."/>
            <person name="Hawdon J.M."/>
            <person name="Gasser R.B."/>
            <person name="Loukas A."/>
            <person name="Mitreva M."/>
        </authorList>
    </citation>
    <scope>NUCLEOTIDE SEQUENCE [LARGE SCALE GENOMIC DNA]</scope>
</reference>
<evidence type="ECO:0000256" key="1">
    <source>
        <dbReference type="SAM" id="SignalP"/>
    </source>
</evidence>